<sequence>MGRSNLTPEDCNLFSAVQIQHQRIVIQNNYNEKLVGILHETGSKEVVIVCHGYRSCKDRIPMVNLAAAFATGGISAFRFDFSGNGDSEGSFQYGNY</sequence>
<reference evidence="1 2" key="2">
    <citation type="journal article" date="2022" name="Mol. Ecol. Resour.">
        <title>The genomes of chicory, endive, great burdock and yacon provide insights into Asteraceae paleo-polyploidization history and plant inulin production.</title>
        <authorList>
            <person name="Fan W."/>
            <person name="Wang S."/>
            <person name="Wang H."/>
            <person name="Wang A."/>
            <person name="Jiang F."/>
            <person name="Liu H."/>
            <person name="Zhao H."/>
            <person name="Xu D."/>
            <person name="Zhang Y."/>
        </authorList>
    </citation>
    <scope>NUCLEOTIDE SEQUENCE [LARGE SCALE GENOMIC DNA]</scope>
    <source>
        <strain evidence="2">cv. Yunnan</strain>
        <tissue evidence="1">Leaves</tissue>
    </source>
</reference>
<dbReference type="EMBL" id="CM042035">
    <property type="protein sequence ID" value="KAI3756043.1"/>
    <property type="molecule type" value="Genomic_DNA"/>
</dbReference>
<name>A0ACB9EBU4_9ASTR</name>
<proteinExistence type="predicted"/>
<accession>A0ACB9EBU4</accession>
<dbReference type="Proteomes" id="UP001056120">
    <property type="component" value="Linkage Group LG18"/>
</dbReference>
<evidence type="ECO:0000313" key="1">
    <source>
        <dbReference type="EMBL" id="KAI3756043.1"/>
    </source>
</evidence>
<protein>
    <submittedName>
        <fullName evidence="1">Uncharacterized protein</fullName>
    </submittedName>
</protein>
<keyword evidence="2" id="KW-1185">Reference proteome</keyword>
<evidence type="ECO:0000313" key="2">
    <source>
        <dbReference type="Proteomes" id="UP001056120"/>
    </source>
</evidence>
<comment type="caution">
    <text evidence="1">The sequence shown here is derived from an EMBL/GenBank/DDBJ whole genome shotgun (WGS) entry which is preliminary data.</text>
</comment>
<organism evidence="1 2">
    <name type="scientific">Smallanthus sonchifolius</name>
    <dbReference type="NCBI Taxonomy" id="185202"/>
    <lineage>
        <taxon>Eukaryota</taxon>
        <taxon>Viridiplantae</taxon>
        <taxon>Streptophyta</taxon>
        <taxon>Embryophyta</taxon>
        <taxon>Tracheophyta</taxon>
        <taxon>Spermatophyta</taxon>
        <taxon>Magnoliopsida</taxon>
        <taxon>eudicotyledons</taxon>
        <taxon>Gunneridae</taxon>
        <taxon>Pentapetalae</taxon>
        <taxon>asterids</taxon>
        <taxon>campanulids</taxon>
        <taxon>Asterales</taxon>
        <taxon>Asteraceae</taxon>
        <taxon>Asteroideae</taxon>
        <taxon>Heliantheae alliance</taxon>
        <taxon>Millerieae</taxon>
        <taxon>Smallanthus</taxon>
    </lineage>
</organism>
<reference evidence="2" key="1">
    <citation type="journal article" date="2022" name="Mol. Ecol. Resour.">
        <title>The genomes of chicory, endive, great burdock and yacon provide insights into Asteraceae palaeo-polyploidization history and plant inulin production.</title>
        <authorList>
            <person name="Fan W."/>
            <person name="Wang S."/>
            <person name="Wang H."/>
            <person name="Wang A."/>
            <person name="Jiang F."/>
            <person name="Liu H."/>
            <person name="Zhao H."/>
            <person name="Xu D."/>
            <person name="Zhang Y."/>
        </authorList>
    </citation>
    <scope>NUCLEOTIDE SEQUENCE [LARGE SCALE GENOMIC DNA]</scope>
    <source>
        <strain evidence="2">cv. Yunnan</strain>
    </source>
</reference>
<gene>
    <name evidence="1" type="ORF">L1987_55856</name>
</gene>